<reference evidence="4" key="1">
    <citation type="submission" date="2021-01" db="EMBL/GenBank/DDBJ databases">
        <authorList>
            <person name="Corre E."/>
            <person name="Pelletier E."/>
            <person name="Niang G."/>
            <person name="Scheremetjew M."/>
            <person name="Finn R."/>
            <person name="Kale V."/>
            <person name="Holt S."/>
            <person name="Cochrane G."/>
            <person name="Meng A."/>
            <person name="Brown T."/>
            <person name="Cohen L."/>
        </authorList>
    </citation>
    <scope>NUCLEOTIDE SEQUENCE</scope>
    <source>
        <strain evidence="4">Grunow 1884</strain>
    </source>
</reference>
<dbReference type="SUPFAM" id="SSF52833">
    <property type="entry name" value="Thioredoxin-like"/>
    <property type="match status" value="1"/>
</dbReference>
<organism evidence="4">
    <name type="scientific">Trieres chinensis</name>
    <name type="common">Marine centric diatom</name>
    <name type="synonym">Odontella sinensis</name>
    <dbReference type="NCBI Taxonomy" id="1514140"/>
    <lineage>
        <taxon>Eukaryota</taxon>
        <taxon>Sar</taxon>
        <taxon>Stramenopiles</taxon>
        <taxon>Ochrophyta</taxon>
        <taxon>Bacillariophyta</taxon>
        <taxon>Mediophyceae</taxon>
        <taxon>Biddulphiophycidae</taxon>
        <taxon>Eupodiscales</taxon>
        <taxon>Parodontellaceae</taxon>
        <taxon>Trieres</taxon>
    </lineage>
</organism>
<dbReference type="PRINTS" id="PR00421">
    <property type="entry name" value="THIOREDOXIN"/>
</dbReference>
<dbReference type="PROSITE" id="PS00194">
    <property type="entry name" value="THIOREDOXIN_1"/>
    <property type="match status" value="1"/>
</dbReference>
<dbReference type="PANTHER" id="PTHR46115">
    <property type="entry name" value="THIOREDOXIN-LIKE PROTEIN 1"/>
    <property type="match status" value="1"/>
</dbReference>
<accession>A0A7S1ZG46</accession>
<protein>
    <recommendedName>
        <fullName evidence="3">Thioredoxin domain-containing protein</fullName>
    </recommendedName>
</protein>
<evidence type="ECO:0000313" key="4">
    <source>
        <dbReference type="EMBL" id="CAD9337501.1"/>
    </source>
</evidence>
<dbReference type="InterPro" id="IPR017937">
    <property type="entry name" value="Thioredoxin_CS"/>
</dbReference>
<feature type="domain" description="Thioredoxin" evidence="3">
    <location>
        <begin position="9"/>
        <end position="151"/>
    </location>
</feature>
<gene>
    <name evidence="4" type="ORF">OSIN01602_LOCUS9169</name>
</gene>
<sequence length="151" mass="16007">MARLSLLLAALASTAAAFTPTPFLGSAVATRRTPASPSALSMRVVDIDSPDAFDNTIKSAGDALVVVDYSTTWCGPCKVIAPKFEEFSEKYSDAVFLKVIGDATPDASKLMKREGVRSVPSFHYFVKGEKVDVVNGANAEAIEAAITKFIS</sequence>
<feature type="chain" id="PRO_5030957296" description="Thioredoxin domain-containing protein" evidence="2">
    <location>
        <begin position="18"/>
        <end position="151"/>
    </location>
</feature>
<dbReference type="AlphaFoldDB" id="A0A7S1ZG46"/>
<dbReference type="Gene3D" id="3.40.30.10">
    <property type="entry name" value="Glutaredoxin"/>
    <property type="match status" value="1"/>
</dbReference>
<feature type="signal peptide" evidence="2">
    <location>
        <begin position="1"/>
        <end position="17"/>
    </location>
</feature>
<dbReference type="Pfam" id="PF00085">
    <property type="entry name" value="Thioredoxin"/>
    <property type="match status" value="1"/>
</dbReference>
<dbReference type="InterPro" id="IPR013766">
    <property type="entry name" value="Thioredoxin_domain"/>
</dbReference>
<dbReference type="InterPro" id="IPR036249">
    <property type="entry name" value="Thioredoxin-like_sf"/>
</dbReference>
<evidence type="ECO:0000259" key="3">
    <source>
        <dbReference type="PROSITE" id="PS51352"/>
    </source>
</evidence>
<proteinExistence type="predicted"/>
<keyword evidence="2" id="KW-0732">Signal</keyword>
<dbReference type="PROSITE" id="PS51352">
    <property type="entry name" value="THIOREDOXIN_2"/>
    <property type="match status" value="1"/>
</dbReference>
<keyword evidence="1" id="KW-1015">Disulfide bond</keyword>
<dbReference type="CDD" id="cd02947">
    <property type="entry name" value="TRX_family"/>
    <property type="match status" value="1"/>
</dbReference>
<evidence type="ECO:0000256" key="1">
    <source>
        <dbReference type="ARBA" id="ARBA00023157"/>
    </source>
</evidence>
<evidence type="ECO:0000256" key="2">
    <source>
        <dbReference type="SAM" id="SignalP"/>
    </source>
</evidence>
<name>A0A7S1ZG46_TRICV</name>
<dbReference type="EMBL" id="HBGO01016219">
    <property type="protein sequence ID" value="CAD9337501.1"/>
    <property type="molecule type" value="Transcribed_RNA"/>
</dbReference>